<dbReference type="SUPFAM" id="SSF48371">
    <property type="entry name" value="ARM repeat"/>
    <property type="match status" value="1"/>
</dbReference>
<dbReference type="InterPro" id="IPR001313">
    <property type="entry name" value="Pumilio_RNA-bd_rpt"/>
</dbReference>
<dbReference type="InterPro" id="IPR033133">
    <property type="entry name" value="PUM-HD"/>
</dbReference>
<dbReference type="SMART" id="SM00025">
    <property type="entry name" value="Pumilio"/>
    <property type="match status" value="5"/>
</dbReference>
<feature type="compositionally biased region" description="Polar residues" evidence="5">
    <location>
        <begin position="142"/>
        <end position="157"/>
    </location>
</feature>
<proteinExistence type="predicted"/>
<evidence type="ECO:0000256" key="4">
    <source>
        <dbReference type="PROSITE-ProRule" id="PRU00317"/>
    </source>
</evidence>
<evidence type="ECO:0000259" key="6">
    <source>
        <dbReference type="PROSITE" id="PS50303"/>
    </source>
</evidence>
<organism evidence="7 8">
    <name type="scientific">Gomphillus americanus</name>
    <dbReference type="NCBI Taxonomy" id="1940652"/>
    <lineage>
        <taxon>Eukaryota</taxon>
        <taxon>Fungi</taxon>
        <taxon>Dikarya</taxon>
        <taxon>Ascomycota</taxon>
        <taxon>Pezizomycotina</taxon>
        <taxon>Lecanoromycetes</taxon>
        <taxon>OSLEUM clade</taxon>
        <taxon>Ostropomycetidae</taxon>
        <taxon>Ostropales</taxon>
        <taxon>Graphidaceae</taxon>
        <taxon>Gomphilloideae</taxon>
        <taxon>Gomphillus</taxon>
    </lineage>
</organism>
<reference evidence="7" key="1">
    <citation type="submission" date="2021-03" db="EMBL/GenBank/DDBJ databases">
        <authorList>
            <person name="Tagirdzhanova G."/>
        </authorList>
    </citation>
    <scope>NUCLEOTIDE SEQUENCE</scope>
</reference>
<dbReference type="InterPro" id="IPR012959">
    <property type="entry name" value="CPL_dom"/>
</dbReference>
<feature type="compositionally biased region" description="Polar residues" evidence="5">
    <location>
        <begin position="29"/>
        <end position="45"/>
    </location>
</feature>
<evidence type="ECO:0000313" key="8">
    <source>
        <dbReference type="Proteomes" id="UP000664169"/>
    </source>
</evidence>
<evidence type="ECO:0000256" key="5">
    <source>
        <dbReference type="SAM" id="MobiDB-lite"/>
    </source>
</evidence>
<gene>
    <name evidence="7" type="ORF">GOMPHAMPRED_004185</name>
</gene>
<name>A0A8H3IPE8_9LECA</name>
<evidence type="ECO:0000256" key="1">
    <source>
        <dbReference type="ARBA" id="ARBA00022737"/>
    </source>
</evidence>
<dbReference type="OrthoDB" id="497380at2759"/>
<keyword evidence="1" id="KW-0677">Repeat</keyword>
<dbReference type="AlphaFoldDB" id="A0A8H3IPE8"/>
<comment type="function">
    <text evidence="3">RNA-binding nucleolar protein required for pre-rRNA processing. Involved in production of 18S rRNA and assembly of small ribosomal subunit.</text>
</comment>
<keyword evidence="2" id="KW-0694">RNA-binding</keyword>
<dbReference type="GO" id="GO:0005730">
    <property type="term" value="C:nucleolus"/>
    <property type="evidence" value="ECO:0007669"/>
    <property type="project" value="TreeGrafter"/>
</dbReference>
<evidence type="ECO:0000256" key="3">
    <source>
        <dbReference type="ARBA" id="ARBA00024893"/>
    </source>
</evidence>
<dbReference type="EMBL" id="CAJPDQ010000025">
    <property type="protein sequence ID" value="CAF9926603.1"/>
    <property type="molecule type" value="Genomic_DNA"/>
</dbReference>
<dbReference type="Gene3D" id="1.25.10.10">
    <property type="entry name" value="Leucine-rich Repeat Variant"/>
    <property type="match status" value="1"/>
</dbReference>
<dbReference type="Proteomes" id="UP000664169">
    <property type="component" value="Unassembled WGS sequence"/>
</dbReference>
<dbReference type="Pfam" id="PF08144">
    <property type="entry name" value="CPL"/>
    <property type="match status" value="1"/>
</dbReference>
<dbReference type="PROSITE" id="PS50303">
    <property type="entry name" value="PUM_HD"/>
    <property type="match status" value="1"/>
</dbReference>
<evidence type="ECO:0000313" key="7">
    <source>
        <dbReference type="EMBL" id="CAF9926603.1"/>
    </source>
</evidence>
<dbReference type="InterPro" id="IPR040059">
    <property type="entry name" value="PUM3"/>
</dbReference>
<keyword evidence="8" id="KW-1185">Reference proteome</keyword>
<sequence length="734" mass="80856">MSKSKRERSDASRSAESSIPLKKARITGKPSSSGQKLVTINNTSKSKGRSLATRTKSVAAKPRPSSNTKKAPRKHEHETEVDSDPIIESDTQSESGADDGVSWPSDPEEESGVALIHEDKTLDERSDLESEGGGVELKSDHVQANGQETSTNGPSTSRESHQKQRVLAQERKAAKPNAEVFARAKKIWERLRLQSHVPLPERKKLVAELFEIITGRIKDFVLKHDASRVIQTALKYGNLEQRKMIARELKGTYCELAQSKFAKHAIGKILVHGDDEIRDIVIPEFYGSVRRLIKHPEAAWILDDVYRGAATPQQKAILLREWYGAEFAIFKPSPTEKPSSDLADIFKTSPEKQTTILRYLFELINQLIQKKTTGFTMLHDAMLQYYINVRGTDTATEFLEIVKGDEEGDLLKNLAFTKSGARLVSLFFAYSSAKDRKQLLKAYKGVIPAMAFDAHAHKVLLVALDVVDDTRLTGKSIYGELLPLPSDSDEAVAAAHVSIVETALHLYGRSSLLYPFVNKLQSILPKETEKLVVECQQIRKQTSKKDPELRCKELAKVIARQLLAAMATQIPTLLAESFGCQFILEVLLGCTSDVVDANSRDPVLTTLINAIQDSKTKDTLATAHVGRMLKSLVQSGHFDPATKTIHLCNPPLGFADLLFEAIGPELVDWATGSNSFVVVGMAESQDLSPQNRQALSGMLKNEKKKIKAAAGGIEGAKANKGAEILLGKIEKGEI</sequence>
<feature type="compositionally biased region" description="Basic and acidic residues" evidence="5">
    <location>
        <begin position="116"/>
        <end position="128"/>
    </location>
</feature>
<dbReference type="PROSITE" id="PS50302">
    <property type="entry name" value="PUM"/>
    <property type="match status" value="1"/>
</dbReference>
<feature type="region of interest" description="Disordered" evidence="5">
    <location>
        <begin position="1"/>
        <end position="165"/>
    </location>
</feature>
<dbReference type="PANTHER" id="PTHR13389:SF0">
    <property type="entry name" value="PUMILIO HOMOLOG 3"/>
    <property type="match status" value="1"/>
</dbReference>
<feature type="domain" description="PUM-HD" evidence="6">
    <location>
        <begin position="188"/>
        <end position="590"/>
    </location>
</feature>
<dbReference type="InterPro" id="IPR011989">
    <property type="entry name" value="ARM-like"/>
</dbReference>
<dbReference type="GO" id="GO:0006417">
    <property type="term" value="P:regulation of translation"/>
    <property type="evidence" value="ECO:0007669"/>
    <property type="project" value="TreeGrafter"/>
</dbReference>
<evidence type="ECO:0000256" key="2">
    <source>
        <dbReference type="ARBA" id="ARBA00022884"/>
    </source>
</evidence>
<dbReference type="InterPro" id="IPR016024">
    <property type="entry name" value="ARM-type_fold"/>
</dbReference>
<dbReference type="GO" id="GO:0003729">
    <property type="term" value="F:mRNA binding"/>
    <property type="evidence" value="ECO:0007669"/>
    <property type="project" value="TreeGrafter"/>
</dbReference>
<dbReference type="PANTHER" id="PTHR13389">
    <property type="entry name" value="PUMILIO HOMOLOG 3"/>
    <property type="match status" value="1"/>
</dbReference>
<accession>A0A8H3IPE8</accession>
<protein>
    <recommendedName>
        <fullName evidence="6">PUM-HD domain-containing protein</fullName>
    </recommendedName>
</protein>
<feature type="repeat" description="Pumilio" evidence="4">
    <location>
        <begin position="211"/>
        <end position="247"/>
    </location>
</feature>
<comment type="caution">
    <text evidence="7">The sequence shown here is derived from an EMBL/GenBank/DDBJ whole genome shotgun (WGS) entry which is preliminary data.</text>
</comment>